<protein>
    <recommendedName>
        <fullName evidence="4">Plasmid replication initiator protein</fullName>
    </recommendedName>
</protein>
<reference evidence="2 3" key="1">
    <citation type="submission" date="2016-09" db="EMBL/GenBank/DDBJ databases">
        <title>Couchioplanes caeruleus draft genome sequence.</title>
        <authorList>
            <person name="Sheehan J."/>
            <person name="Caffrey P."/>
        </authorList>
    </citation>
    <scope>NUCLEOTIDE SEQUENCE [LARGE SCALE GENOMIC DNA]</scope>
    <source>
        <strain evidence="2 3">DSM 43634</strain>
    </source>
</reference>
<accession>A0A1K0FBS3</accession>
<feature type="region of interest" description="Disordered" evidence="1">
    <location>
        <begin position="167"/>
        <end position="192"/>
    </location>
</feature>
<evidence type="ECO:0000313" key="3">
    <source>
        <dbReference type="Proteomes" id="UP000182486"/>
    </source>
</evidence>
<dbReference type="AlphaFoldDB" id="A0A1K0FBS3"/>
<feature type="compositionally biased region" description="Basic residues" evidence="1">
    <location>
        <begin position="259"/>
        <end position="272"/>
    </location>
</feature>
<dbReference type="Proteomes" id="UP000182486">
    <property type="component" value="Unassembled WGS sequence"/>
</dbReference>
<dbReference type="EMBL" id="MEIA01000482">
    <property type="protein sequence ID" value="OJF10277.1"/>
    <property type="molecule type" value="Genomic_DNA"/>
</dbReference>
<evidence type="ECO:0000313" key="2">
    <source>
        <dbReference type="EMBL" id="OJF10277.1"/>
    </source>
</evidence>
<gene>
    <name evidence="2" type="ORF">BG844_32820</name>
</gene>
<dbReference type="Pfam" id="PF20199">
    <property type="entry name" value="RepSA"/>
    <property type="match status" value="1"/>
</dbReference>
<dbReference type="InterPro" id="IPR046828">
    <property type="entry name" value="RepSA"/>
</dbReference>
<evidence type="ECO:0000256" key="1">
    <source>
        <dbReference type="SAM" id="MobiDB-lite"/>
    </source>
</evidence>
<feature type="compositionally biased region" description="Basic and acidic residues" evidence="1">
    <location>
        <begin position="273"/>
        <end position="282"/>
    </location>
</feature>
<evidence type="ECO:0008006" key="4">
    <source>
        <dbReference type="Google" id="ProtNLM"/>
    </source>
</evidence>
<keyword evidence="3" id="KW-1185">Reference proteome</keyword>
<proteinExistence type="predicted"/>
<sequence length="282" mass="30540">MTYDKSGKARTRWVSPVRLEFSKAAEMQRRAAIHLHCVVRLDGNDPDQPDTIVAPPPGLDAHDLVAAVDHAVATVAFTTAPHPANPAGWTISWGSQVLTKVITDGADGEVTHKQVVAYLAKYATKSTEVTGHASNRLTDDTVGLYADPDGTHPQRLIDACWRLGSFRTDPTPPGPLAPKRRAEPAPAEPFGVLRTDPDCGGCTRYRTCPTCAAEQVAAADMARRAPGRAAGQSVPEAAPVGAHARLRRPLPHQVPPLQRHLRHTARRTRRVPPRPDRRPRTG</sequence>
<comment type="caution">
    <text evidence="2">The sequence shown here is derived from an EMBL/GenBank/DDBJ whole genome shotgun (WGS) entry which is preliminary data.</text>
</comment>
<organism evidence="2 3">
    <name type="scientific">Couchioplanes caeruleus subsp. caeruleus</name>
    <dbReference type="NCBI Taxonomy" id="56427"/>
    <lineage>
        <taxon>Bacteria</taxon>
        <taxon>Bacillati</taxon>
        <taxon>Actinomycetota</taxon>
        <taxon>Actinomycetes</taxon>
        <taxon>Micromonosporales</taxon>
        <taxon>Micromonosporaceae</taxon>
        <taxon>Couchioplanes</taxon>
    </lineage>
</organism>
<feature type="region of interest" description="Disordered" evidence="1">
    <location>
        <begin position="227"/>
        <end position="282"/>
    </location>
</feature>
<name>A0A1K0FBS3_9ACTN</name>